<dbReference type="AlphaFoldDB" id="A0A086TK66"/>
<sequence>MSSPSTTTQFDPEHQHIIESNDGPALELMAPMSNLDLDQYEKDNQETHSVIEDYFDLNSEAIKKIRWKVDKRFMPMLSLLYLCSYLDRSNIGNAKVFNLEEDLQLRPGIFNTALSIFFVGYVIGEIPANIMLKKMGPKKWITIVMLCWGTVSMSMAAVTNGAGLLATRFFLGLAEAGYAPGPVYIISLWYRRTEQALRVGIFFSAATIAGAFGGLLAYGIAHLHGVGGLNAWQWIFILEGLPTIIMSLITFLVLPNFPDTANFLTKEEKELNLRRLLIDAGPATETTFSWEEVRSVFADWKVYLHTATNLLHSIAFSSLGLFIPSIVRGFDFDPVTTQIMTAPIYVIACIVTITMAFSSDRFSERGYHAAASEALATLGYFLLIITRDSSTAAKYVSLIVCAAGVYSYIPIQLSWPSSNVGGQTKKGVAIAFVMSIGQIGSIVGGQLYRADDAPKYVRGNTICCTLLAINTLGNLAIKILLRRENKRRDRLTPEQYNQECATSGQTDKHPGFRYFE</sequence>
<dbReference type="Pfam" id="PF07690">
    <property type="entry name" value="MFS_1"/>
    <property type="match status" value="1"/>
</dbReference>
<feature type="transmembrane region" description="Helical" evidence="7">
    <location>
        <begin position="339"/>
        <end position="357"/>
    </location>
</feature>
<dbReference type="PANTHER" id="PTHR43791">
    <property type="entry name" value="PERMEASE-RELATED"/>
    <property type="match status" value="1"/>
</dbReference>
<dbReference type="InterPro" id="IPR020846">
    <property type="entry name" value="MFS_dom"/>
</dbReference>
<evidence type="ECO:0000256" key="2">
    <source>
        <dbReference type="ARBA" id="ARBA00022448"/>
    </source>
</evidence>
<feature type="transmembrane region" description="Helical" evidence="7">
    <location>
        <begin position="140"/>
        <end position="163"/>
    </location>
</feature>
<feature type="transmembrane region" description="Helical" evidence="7">
    <location>
        <begin position="310"/>
        <end position="327"/>
    </location>
</feature>
<dbReference type="PANTHER" id="PTHR43791:SF36">
    <property type="entry name" value="TRANSPORTER, PUTATIVE (AFU_ORTHOLOGUE AFUA_6G08340)-RELATED"/>
    <property type="match status" value="1"/>
</dbReference>
<dbReference type="FunFam" id="1.20.1250.20:FF:000013">
    <property type="entry name" value="MFS general substrate transporter"/>
    <property type="match status" value="1"/>
</dbReference>
<organism evidence="9 10">
    <name type="scientific">Podila verticillata NRRL 6337</name>
    <dbReference type="NCBI Taxonomy" id="1069443"/>
    <lineage>
        <taxon>Eukaryota</taxon>
        <taxon>Fungi</taxon>
        <taxon>Fungi incertae sedis</taxon>
        <taxon>Mucoromycota</taxon>
        <taxon>Mortierellomycotina</taxon>
        <taxon>Mortierellomycetes</taxon>
        <taxon>Mortierellales</taxon>
        <taxon>Mortierellaceae</taxon>
        <taxon>Podila</taxon>
    </lineage>
</organism>
<feature type="compositionally biased region" description="Basic and acidic residues" evidence="6">
    <location>
        <begin position="506"/>
        <end position="516"/>
    </location>
</feature>
<evidence type="ECO:0000313" key="9">
    <source>
        <dbReference type="EMBL" id="KFH62343.1"/>
    </source>
</evidence>
<feature type="transmembrane region" description="Helical" evidence="7">
    <location>
        <begin position="197"/>
        <end position="220"/>
    </location>
</feature>
<comment type="subcellular location">
    <subcellularLocation>
        <location evidence="1">Membrane</location>
        <topology evidence="1">Multi-pass membrane protein</topology>
    </subcellularLocation>
</comment>
<evidence type="ECO:0000256" key="1">
    <source>
        <dbReference type="ARBA" id="ARBA00004141"/>
    </source>
</evidence>
<gene>
    <name evidence="9" type="ORF">MVEG_11553</name>
</gene>
<dbReference type="FunFam" id="1.20.1250.20:FF:000034">
    <property type="entry name" value="MFS general substrate transporter"/>
    <property type="match status" value="1"/>
</dbReference>
<dbReference type="OrthoDB" id="2985014at2759"/>
<protein>
    <recommendedName>
        <fullName evidence="8">Major facilitator superfamily (MFS) profile domain-containing protein</fullName>
    </recommendedName>
</protein>
<feature type="domain" description="Major facilitator superfamily (MFS) profile" evidence="8">
    <location>
        <begin position="73"/>
        <end position="486"/>
    </location>
</feature>
<accession>A0A086TK66</accession>
<dbReference type="GO" id="GO:0016020">
    <property type="term" value="C:membrane"/>
    <property type="evidence" value="ECO:0007669"/>
    <property type="project" value="UniProtKB-SubCell"/>
</dbReference>
<keyword evidence="5 7" id="KW-0472">Membrane</keyword>
<dbReference type="Proteomes" id="UP000243308">
    <property type="component" value="Unassembled WGS sequence"/>
</dbReference>
<feature type="transmembrane region" description="Helical" evidence="7">
    <location>
        <begin position="392"/>
        <end position="415"/>
    </location>
</feature>
<dbReference type="GO" id="GO:0022857">
    <property type="term" value="F:transmembrane transporter activity"/>
    <property type="evidence" value="ECO:0007669"/>
    <property type="project" value="InterPro"/>
</dbReference>
<feature type="transmembrane region" description="Helical" evidence="7">
    <location>
        <begin position="169"/>
        <end position="190"/>
    </location>
</feature>
<feature type="transmembrane region" description="Helical" evidence="7">
    <location>
        <begin position="232"/>
        <end position="254"/>
    </location>
</feature>
<evidence type="ECO:0000256" key="6">
    <source>
        <dbReference type="SAM" id="MobiDB-lite"/>
    </source>
</evidence>
<proteinExistence type="predicted"/>
<evidence type="ECO:0000256" key="7">
    <source>
        <dbReference type="SAM" id="Phobius"/>
    </source>
</evidence>
<dbReference type="InterPro" id="IPR011701">
    <property type="entry name" value="MFS"/>
</dbReference>
<evidence type="ECO:0000256" key="5">
    <source>
        <dbReference type="ARBA" id="ARBA00023136"/>
    </source>
</evidence>
<feature type="transmembrane region" description="Helical" evidence="7">
    <location>
        <begin position="459"/>
        <end position="481"/>
    </location>
</feature>
<dbReference type="InterPro" id="IPR036259">
    <property type="entry name" value="MFS_trans_sf"/>
</dbReference>
<keyword evidence="3 7" id="KW-0812">Transmembrane</keyword>
<evidence type="ECO:0000256" key="4">
    <source>
        <dbReference type="ARBA" id="ARBA00022989"/>
    </source>
</evidence>
<dbReference type="Gene3D" id="1.20.1250.20">
    <property type="entry name" value="MFS general substrate transporter like domains"/>
    <property type="match status" value="2"/>
</dbReference>
<feature type="compositionally biased region" description="Polar residues" evidence="6">
    <location>
        <begin position="494"/>
        <end position="505"/>
    </location>
</feature>
<evidence type="ECO:0000313" key="10">
    <source>
        <dbReference type="Proteomes" id="UP000243308"/>
    </source>
</evidence>
<dbReference type="SUPFAM" id="SSF103473">
    <property type="entry name" value="MFS general substrate transporter"/>
    <property type="match status" value="1"/>
</dbReference>
<keyword evidence="4 7" id="KW-1133">Transmembrane helix</keyword>
<feature type="transmembrane region" description="Helical" evidence="7">
    <location>
        <begin position="427"/>
        <end position="447"/>
    </location>
</feature>
<keyword evidence="10" id="KW-1185">Reference proteome</keyword>
<feature type="region of interest" description="Disordered" evidence="6">
    <location>
        <begin position="491"/>
        <end position="516"/>
    </location>
</feature>
<keyword evidence="2" id="KW-0813">Transport</keyword>
<dbReference type="PROSITE" id="PS50850">
    <property type="entry name" value="MFS"/>
    <property type="match status" value="1"/>
</dbReference>
<reference evidence="9 10" key="1">
    <citation type="submission" date="2011-02" db="EMBL/GenBank/DDBJ databases">
        <title>The Genome Sequence of Mortierella verticillata NRRL 6337.</title>
        <authorList>
            <consortium name="The Broad Institute Genome Sequencing Platform"/>
            <person name="Russ C."/>
            <person name="Cuomo C."/>
            <person name="Burger G."/>
            <person name="Gray M.W."/>
            <person name="Holland P.W.H."/>
            <person name="King N."/>
            <person name="Lang F.B.F."/>
            <person name="Roger A.J."/>
            <person name="Ruiz-Trillo I."/>
            <person name="Young S.K."/>
            <person name="Zeng Q."/>
            <person name="Gargeya S."/>
            <person name="Alvarado L."/>
            <person name="Berlin A."/>
            <person name="Chapman S.B."/>
            <person name="Chen Z."/>
            <person name="Freedman E."/>
            <person name="Gellesch M."/>
            <person name="Goldberg J."/>
            <person name="Griggs A."/>
            <person name="Gujja S."/>
            <person name="Heilman E."/>
            <person name="Heiman D."/>
            <person name="Howarth C."/>
            <person name="Mehta T."/>
            <person name="Neiman D."/>
            <person name="Pearson M."/>
            <person name="Roberts A."/>
            <person name="Saif S."/>
            <person name="Shea T."/>
            <person name="Shenoy N."/>
            <person name="Sisk P."/>
            <person name="Stolte C."/>
            <person name="Sykes S."/>
            <person name="White J."/>
            <person name="Yandava C."/>
            <person name="Haas B."/>
            <person name="Nusbaum C."/>
            <person name="Birren B."/>
        </authorList>
    </citation>
    <scope>NUCLEOTIDE SEQUENCE [LARGE SCALE GENOMIC DNA]</scope>
    <source>
        <strain evidence="9 10">NRRL 6337</strain>
    </source>
</reference>
<name>A0A086TK66_9FUNG</name>
<evidence type="ECO:0000259" key="8">
    <source>
        <dbReference type="PROSITE" id="PS50850"/>
    </source>
</evidence>
<dbReference type="EMBL" id="KN042432">
    <property type="protein sequence ID" value="KFH62343.1"/>
    <property type="molecule type" value="Genomic_DNA"/>
</dbReference>
<evidence type="ECO:0000256" key="3">
    <source>
        <dbReference type="ARBA" id="ARBA00022692"/>
    </source>
</evidence>
<feature type="transmembrane region" description="Helical" evidence="7">
    <location>
        <begin position="369"/>
        <end position="386"/>
    </location>
</feature>